<proteinExistence type="predicted"/>
<dbReference type="RefSeq" id="WP_111145445.1">
    <property type="nucleotide sequence ID" value="NZ_QKRB01000031.1"/>
</dbReference>
<keyword evidence="2" id="KW-1185">Reference proteome</keyword>
<evidence type="ECO:0000313" key="1">
    <source>
        <dbReference type="EMBL" id="PZD97117.1"/>
    </source>
</evidence>
<dbReference type="OrthoDB" id="2819999at2"/>
<protein>
    <recommendedName>
        <fullName evidence="3">Ferric siderophore reductase C-terminal domain-containing protein</fullName>
    </recommendedName>
</protein>
<accession>A0A2W1M058</accession>
<reference evidence="1 2" key="1">
    <citation type="submission" date="2018-06" db="EMBL/GenBank/DDBJ databases">
        <title>Paenibacillus imtechensis sp. nov.</title>
        <authorList>
            <person name="Pinnaka A.K."/>
            <person name="Singh H."/>
            <person name="Kaur M."/>
        </authorList>
    </citation>
    <scope>NUCLEOTIDE SEQUENCE [LARGE SCALE GENOMIC DNA]</scope>
    <source>
        <strain evidence="1 2">SMB1</strain>
    </source>
</reference>
<organism evidence="1 2">
    <name type="scientific">Paenibacillus sambharensis</name>
    <dbReference type="NCBI Taxonomy" id="1803190"/>
    <lineage>
        <taxon>Bacteria</taxon>
        <taxon>Bacillati</taxon>
        <taxon>Bacillota</taxon>
        <taxon>Bacilli</taxon>
        <taxon>Bacillales</taxon>
        <taxon>Paenibacillaceae</taxon>
        <taxon>Paenibacillus</taxon>
    </lineage>
</organism>
<evidence type="ECO:0008006" key="3">
    <source>
        <dbReference type="Google" id="ProtNLM"/>
    </source>
</evidence>
<name>A0A2W1M058_9BACL</name>
<comment type="caution">
    <text evidence="1">The sequence shown here is derived from an EMBL/GenBank/DDBJ whole genome shotgun (WGS) entry which is preliminary data.</text>
</comment>
<dbReference type="Proteomes" id="UP000249522">
    <property type="component" value="Unassembled WGS sequence"/>
</dbReference>
<dbReference type="AlphaFoldDB" id="A0A2W1M058"/>
<dbReference type="EMBL" id="QKRB01000031">
    <property type="protein sequence ID" value="PZD97117.1"/>
    <property type="molecule type" value="Genomic_DNA"/>
</dbReference>
<sequence>MLRNEPDFVYLQMNYNVSLQHRENALYTVRLKDLADQEHMEQFVQFFVPLWRAKSPVVAAAHLGSWLGALCTSLQDSISRFDRIPVLTLERLSLQIYEEEGRRRHAFHISDPETEEVPVKNRAIWRNRMLASFYSEVIRPLLETASHATGAPVRELWGQFVIRMYNEHERWLQDAATEQQKRRLGDDFEALRSGLPPSVFGLPKNPFHVPIRWIDNPYKEGELIRMRSACCHAYYTESGQGYCYSCPRMSEEERRAKRLMLIAQNA</sequence>
<gene>
    <name evidence="1" type="ORF">DNH61_04305</name>
</gene>
<evidence type="ECO:0000313" key="2">
    <source>
        <dbReference type="Proteomes" id="UP000249522"/>
    </source>
</evidence>